<dbReference type="Pfam" id="PF20231">
    <property type="entry name" value="DUF6589"/>
    <property type="match status" value="1"/>
</dbReference>
<reference evidence="3 4" key="1">
    <citation type="submission" date="2019-05" db="EMBL/GenBank/DDBJ databases">
        <title>Emergence of the Ug99 lineage of the wheat stem rust pathogen through somatic hybridization.</title>
        <authorList>
            <person name="Li F."/>
            <person name="Upadhyaya N.M."/>
            <person name="Sperschneider J."/>
            <person name="Matny O."/>
            <person name="Nguyen-Phuc H."/>
            <person name="Mago R."/>
            <person name="Raley C."/>
            <person name="Miller M.E."/>
            <person name="Silverstein K.A.T."/>
            <person name="Henningsen E."/>
            <person name="Hirsch C.D."/>
            <person name="Visser B."/>
            <person name="Pretorius Z.A."/>
            <person name="Steffenson B.J."/>
            <person name="Schwessinger B."/>
            <person name="Dodds P.N."/>
            <person name="Figueroa M."/>
        </authorList>
    </citation>
    <scope>NUCLEOTIDE SEQUENCE [LARGE SCALE GENOMIC DNA]</scope>
    <source>
        <strain evidence="3 4">Ug99</strain>
    </source>
</reference>
<feature type="region of interest" description="Disordered" evidence="1">
    <location>
        <begin position="13"/>
        <end position="35"/>
    </location>
</feature>
<evidence type="ECO:0000256" key="1">
    <source>
        <dbReference type="SAM" id="MobiDB-lite"/>
    </source>
</evidence>
<evidence type="ECO:0000259" key="2">
    <source>
        <dbReference type="Pfam" id="PF20231"/>
    </source>
</evidence>
<organism evidence="3 4">
    <name type="scientific">Puccinia graminis f. sp. tritici</name>
    <dbReference type="NCBI Taxonomy" id="56615"/>
    <lineage>
        <taxon>Eukaryota</taxon>
        <taxon>Fungi</taxon>
        <taxon>Dikarya</taxon>
        <taxon>Basidiomycota</taxon>
        <taxon>Pucciniomycotina</taxon>
        <taxon>Pucciniomycetes</taxon>
        <taxon>Pucciniales</taxon>
        <taxon>Pucciniaceae</taxon>
        <taxon>Puccinia</taxon>
    </lineage>
</organism>
<proteinExistence type="predicted"/>
<evidence type="ECO:0000313" key="3">
    <source>
        <dbReference type="EMBL" id="KAA1139258.1"/>
    </source>
</evidence>
<gene>
    <name evidence="3" type="ORF">PGTUg99_037582</name>
</gene>
<accession>A0A5B0SMV7</accession>
<comment type="caution">
    <text evidence="3">The sequence shown here is derived from an EMBL/GenBank/DDBJ whole genome shotgun (WGS) entry which is preliminary data.</text>
</comment>
<dbReference type="EMBL" id="VDEP01000001">
    <property type="protein sequence ID" value="KAA1139258.1"/>
    <property type="molecule type" value="Genomic_DNA"/>
</dbReference>
<name>A0A5B0SMV7_PUCGR</name>
<dbReference type="AlphaFoldDB" id="A0A5B0SMV7"/>
<dbReference type="InterPro" id="IPR046496">
    <property type="entry name" value="DUF6589"/>
</dbReference>
<protein>
    <recommendedName>
        <fullName evidence="2">DUF6589 domain-containing protein</fullName>
    </recommendedName>
</protein>
<evidence type="ECO:0000313" key="4">
    <source>
        <dbReference type="Proteomes" id="UP000325313"/>
    </source>
</evidence>
<sequence length="761" mass="85478">MIPFSQAEFLAEPVTGPTAAPAGSMTETLAGSARKPIRTEESKLKAVADLLAELDYTPKTYMASFLTHENEKSTFARRFWGTDTGWDSTRSLLKTIRDLVCKKPAGQEYWADFILAEAQEIVVSQKPPSGIYPKGGYHSTKDISEKLFSSTSKENRDRELVEEHMPFLFNLIYHKLKTNPICSKDADVNDSDDNEQIPAEDFEDYHGDESAVAFDRSASFDPRQRAYTTAKTACSMVAFVLNRRNNGHQLANSLTFLACGVTDRVNSFLHYIGLTSSRKTAHRALNQLGYRAKELISSKMLESLSENLAPFLCIDNLDFEQKIHSQSLGKSNRMFHGTWGYIHHPSQKLIDSVPPADITNESYQQAMSNLPSFQVIPSMLLPTVKEEEDWEAVLKSQIAQVILEYLVAPLETKNSIKKEPPIADQISHDLPNLTMLKLMIASDNSAQGVGEVFESIVDQSKINMNEFSSRLQIIDGDLGTCTNVSTLRSQRIPSKHKEESLGNILTILGGAHTMWNISQAIFKKHFGDQKDSRDSGAWRFLESMAIPTKKMLDKKDYTLMIKNIEKIHKAALVYCVKVVMGTKKEPVTEPLKILPCAHIQEIIDKTYKRFFTPEARDAASELSSPKLSNLLLRLTDFATIVEGNLAMKAGDTGRVMNIWKRWAVIAQGVKKLTQYSIQLPRMIILLNEILPPGMGKLIQHSMLIAPSGRPNHFVAKDSHLKSQNYWLKFFFNNSGRGTDIDRLKDVYSLNVPLVCTPIHLN</sequence>
<dbReference type="Proteomes" id="UP000325313">
    <property type="component" value="Unassembled WGS sequence"/>
</dbReference>
<feature type="domain" description="DUF6589" evidence="2">
    <location>
        <begin position="377"/>
        <end position="753"/>
    </location>
</feature>